<dbReference type="EMBL" id="CP155620">
    <property type="protein sequence ID" value="XBJ30020.1"/>
    <property type="molecule type" value="Genomic_DNA"/>
</dbReference>
<feature type="domain" description="GmrSD restriction endonucleases N-terminal" evidence="1">
    <location>
        <begin position="13"/>
        <end position="126"/>
    </location>
</feature>
<dbReference type="InterPro" id="IPR004919">
    <property type="entry name" value="GmrSD_N"/>
</dbReference>
<evidence type="ECO:0000259" key="1">
    <source>
        <dbReference type="Pfam" id="PF03235"/>
    </source>
</evidence>
<reference evidence="2" key="1">
    <citation type="submission" date="2024-05" db="EMBL/GenBank/DDBJ databases">
        <title>Campylobacter coli isolated from environmental waters in Slovenia.</title>
        <authorList>
            <person name="Zautner A.E."/>
            <person name="Bunk B."/>
            <person name="Riedel T."/>
            <person name="Sproeer C."/>
        </authorList>
    </citation>
    <scope>NUCLEOTIDE SEQUENCE</scope>
    <source>
        <strain evidence="2">CCS1377</strain>
    </source>
</reference>
<dbReference type="Pfam" id="PF03235">
    <property type="entry name" value="GmrSD_N"/>
    <property type="match status" value="1"/>
</dbReference>
<name>A0AAU7E7U6_9BACT</name>
<dbReference type="RefSeq" id="WP_348519054.1">
    <property type="nucleotide sequence ID" value="NZ_CP155620.1"/>
</dbReference>
<protein>
    <submittedName>
        <fullName evidence="2">DUF262 domain-containing protein</fullName>
    </submittedName>
</protein>
<gene>
    <name evidence="2" type="ORF">AAH949_04120</name>
</gene>
<sequence>MILSHFKLYMDDSRYESFKIEYETREDSKDFLENIQERYKTNEKELNIDFYYMSKAYEYIEKWFSENNNRRQEFFRILTSQNNIAKNVRIIWHEIEDNEDEREVFSRINSGKIPLTNAELIKALFLNSNNFKKEEVDLRQIEISKEWDEMEYALQNNEFWRFLTSDEDYPARIELLFKTYYKIKKDEKYEDSYVIYRFFADKLKGDNKLKVLDEIWLEVKKIFLTFKYWYENHKLYHLIGYLNVLENKESEKSLVSLYKESSKKSKEDFVLFIEEQISKRVNVKNISEIKEMSYEDNKNEIKKILLLFNIATYLESDIRFSFDKFISEKWSLEHINPQSGFTIKNKDDRKRWIKEIIDILKLLQDDNSNEQTTSLLKKLIDNINENIDDKKFADITNDVFEYFSPEDKHSIANLTLLSLDTNSKLSNHIFAIKRNKLKEDEKNGKFIPLCTKNVFMKYYSEKFDDIKNIYFWTSSDQDSYLKAIEEKINVFIKNGE</sequence>
<proteinExistence type="predicted"/>
<accession>A0AAU7E7U6</accession>
<dbReference type="AlphaFoldDB" id="A0AAU7E7U6"/>
<organism evidence="2">
    <name type="scientific">Campylobacter sp. CCS1377</name>
    <dbReference type="NCBI Taxonomy" id="3158229"/>
    <lineage>
        <taxon>Bacteria</taxon>
        <taxon>Pseudomonadati</taxon>
        <taxon>Campylobacterota</taxon>
        <taxon>Epsilonproteobacteria</taxon>
        <taxon>Campylobacterales</taxon>
        <taxon>Campylobacteraceae</taxon>
        <taxon>Campylobacter</taxon>
    </lineage>
</organism>
<evidence type="ECO:0000313" key="2">
    <source>
        <dbReference type="EMBL" id="XBJ30020.1"/>
    </source>
</evidence>